<dbReference type="EMBL" id="KI911151">
    <property type="protein sequence ID" value="ETS00772.1"/>
    <property type="molecule type" value="Genomic_DNA"/>
</dbReference>
<evidence type="ECO:0000313" key="1">
    <source>
        <dbReference type="EMBL" id="ETS00772.1"/>
    </source>
</evidence>
<sequence>MELDRFYEDILRPLRDEISLAANALLTVGQRARDCHKRSVVAGLLQLALSPKML</sequence>
<dbReference type="Proteomes" id="UP000024376">
    <property type="component" value="Unassembled WGS sequence"/>
</dbReference>
<dbReference type="HOGENOM" id="CLU_3052068_0_0_1"/>
<accession>A0A024S992</accession>
<organism evidence="1 2">
    <name type="scientific">Hypocrea jecorina (strain ATCC 56765 / BCRC 32924 / NRRL 11460 / Rut C-30)</name>
    <name type="common">Trichoderma reesei</name>
    <dbReference type="NCBI Taxonomy" id="1344414"/>
    <lineage>
        <taxon>Eukaryota</taxon>
        <taxon>Fungi</taxon>
        <taxon>Dikarya</taxon>
        <taxon>Ascomycota</taxon>
        <taxon>Pezizomycotina</taxon>
        <taxon>Sordariomycetes</taxon>
        <taxon>Hypocreomycetidae</taxon>
        <taxon>Hypocreales</taxon>
        <taxon>Hypocreaceae</taxon>
        <taxon>Trichoderma</taxon>
    </lineage>
</organism>
<proteinExistence type="predicted"/>
<dbReference type="AlphaFoldDB" id="A0A024S992"/>
<dbReference type="KEGG" id="trr:M419DRAFT_119653"/>
<reference evidence="2" key="1">
    <citation type="journal article" date="2013" name="Ind. Biotechnol.">
        <title>Comparative genomics analysis of Trichoderma reesei strains.</title>
        <authorList>
            <person name="Koike H."/>
            <person name="Aerts A."/>
            <person name="LaButti K."/>
            <person name="Grigoriev I.V."/>
            <person name="Baker S.E."/>
        </authorList>
    </citation>
    <scope>NUCLEOTIDE SEQUENCE [LARGE SCALE GENOMIC DNA]</scope>
    <source>
        <strain evidence="2">ATCC 56765 / BCRC 32924 / NRRL 11460 / Rut C-30</strain>
    </source>
</reference>
<name>A0A024S992_HYPJR</name>
<evidence type="ECO:0000313" key="2">
    <source>
        <dbReference type="Proteomes" id="UP000024376"/>
    </source>
</evidence>
<gene>
    <name evidence="1" type="ORF">M419DRAFT_119653</name>
</gene>
<protein>
    <submittedName>
        <fullName evidence="1">Uncharacterized protein</fullName>
    </submittedName>
</protein>